<proteinExistence type="predicted"/>
<dbReference type="RefSeq" id="WP_072334963.1">
    <property type="nucleotide sequence ID" value="NZ_JAXXLW010000014.1"/>
</dbReference>
<feature type="chain" id="PRO_5012114349" description="Lipoprotein" evidence="1">
    <location>
        <begin position="33"/>
        <end position="227"/>
    </location>
</feature>
<protein>
    <recommendedName>
        <fullName evidence="4">Lipoprotein</fullName>
    </recommendedName>
</protein>
<evidence type="ECO:0008006" key="4">
    <source>
        <dbReference type="Google" id="ProtNLM"/>
    </source>
</evidence>
<evidence type="ECO:0000313" key="3">
    <source>
        <dbReference type="Proteomes" id="UP000186323"/>
    </source>
</evidence>
<feature type="signal peptide" evidence="1">
    <location>
        <begin position="1"/>
        <end position="32"/>
    </location>
</feature>
<reference evidence="3" key="1">
    <citation type="submission" date="2016-10" db="EMBL/GenBank/DDBJ databases">
        <authorList>
            <person name="Wegmann U."/>
        </authorList>
    </citation>
    <scope>NUCLEOTIDE SEQUENCE [LARGE SCALE GENOMIC DNA]</scope>
</reference>
<keyword evidence="3" id="KW-1185">Reference proteome</keyword>
<accession>A0A1K1LF61</accession>
<sequence length="227" mass="24148">MRAVFPKDFSCRGSVLCCLLLLGCLCLWPACARALSADAARACVVEAGGAVDNADAACFEQLVDMDAILHEAVDLFMKEAAKPENSSLLPPMLALMFSGAALAEDNGLGVRTLLVSEARAFVHNGIASGAFAGKSVQGYEAEGWVAPLFESVSRGRKEIRNVGTPVRQGQDWIVPFVLRDHGNGNSYAVRARVSDAGGSPRVVAVENLRQLFVILGKEARELESQAL</sequence>
<dbReference type="AlphaFoldDB" id="A0A1K1LF61"/>
<keyword evidence="1" id="KW-0732">Signal</keyword>
<dbReference type="KEGG" id="dpg:DESPIGER_1485"/>
<gene>
    <name evidence="2" type="ORF">DESPIGER_1485</name>
</gene>
<organism evidence="2 3">
    <name type="scientific">Desulfovibrio piger</name>
    <dbReference type="NCBI Taxonomy" id="901"/>
    <lineage>
        <taxon>Bacteria</taxon>
        <taxon>Pseudomonadati</taxon>
        <taxon>Thermodesulfobacteriota</taxon>
        <taxon>Desulfovibrionia</taxon>
        <taxon>Desulfovibrionales</taxon>
        <taxon>Desulfovibrionaceae</taxon>
        <taxon>Desulfovibrio</taxon>
    </lineage>
</organism>
<dbReference type="OrthoDB" id="5458492at2"/>
<evidence type="ECO:0000313" key="2">
    <source>
        <dbReference type="EMBL" id="SFV73330.1"/>
    </source>
</evidence>
<dbReference type="EMBL" id="LT630450">
    <property type="protein sequence ID" value="SFV73330.1"/>
    <property type="molecule type" value="Genomic_DNA"/>
</dbReference>
<evidence type="ECO:0000256" key="1">
    <source>
        <dbReference type="SAM" id="SignalP"/>
    </source>
</evidence>
<name>A0A1K1LF61_9BACT</name>
<dbReference type="Proteomes" id="UP000186323">
    <property type="component" value="Chromosome I"/>
</dbReference>
<dbReference type="PROSITE" id="PS51257">
    <property type="entry name" value="PROKAR_LIPOPROTEIN"/>
    <property type="match status" value="1"/>
</dbReference>